<dbReference type="AlphaFoldDB" id="A0A0D1ZZG7"/>
<organism evidence="1 2">
    <name type="scientific">Exophiala spinifera</name>
    <dbReference type="NCBI Taxonomy" id="91928"/>
    <lineage>
        <taxon>Eukaryota</taxon>
        <taxon>Fungi</taxon>
        <taxon>Dikarya</taxon>
        <taxon>Ascomycota</taxon>
        <taxon>Pezizomycotina</taxon>
        <taxon>Eurotiomycetes</taxon>
        <taxon>Chaetothyriomycetidae</taxon>
        <taxon>Chaetothyriales</taxon>
        <taxon>Herpotrichiellaceae</taxon>
        <taxon>Exophiala</taxon>
    </lineage>
</organism>
<evidence type="ECO:0008006" key="3">
    <source>
        <dbReference type="Google" id="ProtNLM"/>
    </source>
</evidence>
<dbReference type="InterPro" id="IPR012338">
    <property type="entry name" value="Beta-lactam/transpept-like"/>
</dbReference>
<reference evidence="1 2" key="1">
    <citation type="submission" date="2015-01" db="EMBL/GenBank/DDBJ databases">
        <title>The Genome Sequence of Exophiala spinifera CBS89968.</title>
        <authorList>
            <consortium name="The Broad Institute Genomics Platform"/>
            <person name="Cuomo C."/>
            <person name="de Hoog S."/>
            <person name="Gorbushina A."/>
            <person name="Stielow B."/>
            <person name="Teixiera M."/>
            <person name="Abouelleil A."/>
            <person name="Chapman S.B."/>
            <person name="Priest M."/>
            <person name="Young S.K."/>
            <person name="Wortman J."/>
            <person name="Nusbaum C."/>
            <person name="Birren B."/>
        </authorList>
    </citation>
    <scope>NUCLEOTIDE SEQUENCE [LARGE SCALE GENOMIC DNA]</scope>
    <source>
        <strain evidence="1 2">CBS 89968</strain>
    </source>
</reference>
<sequence>MGTAQNLSAITPPKPAYSNALPELYPEPHDIPQGWGLTFFLHLRDSAVHSEGTGWWAGLPDLFWWCDRKKGLGGIIASQILPFGDPKILGLWAQIEAGLYQNLQ</sequence>
<dbReference type="SUPFAM" id="SSF56601">
    <property type="entry name" value="beta-lactamase/transpeptidase-like"/>
    <property type="match status" value="1"/>
</dbReference>
<dbReference type="GeneID" id="27329462"/>
<name>A0A0D1ZZG7_9EURO</name>
<evidence type="ECO:0000313" key="1">
    <source>
        <dbReference type="EMBL" id="KIW18092.1"/>
    </source>
</evidence>
<dbReference type="Gene3D" id="3.40.710.10">
    <property type="entry name" value="DD-peptidase/beta-lactamase superfamily"/>
    <property type="match status" value="1"/>
</dbReference>
<dbReference type="VEuPathDB" id="FungiDB:PV08_02379"/>
<dbReference type="EMBL" id="KN847493">
    <property type="protein sequence ID" value="KIW18092.1"/>
    <property type="molecule type" value="Genomic_DNA"/>
</dbReference>
<keyword evidence="2" id="KW-1185">Reference proteome</keyword>
<dbReference type="RefSeq" id="XP_016238308.1">
    <property type="nucleotide sequence ID" value="XM_016376738.1"/>
</dbReference>
<dbReference type="Proteomes" id="UP000053328">
    <property type="component" value="Unassembled WGS sequence"/>
</dbReference>
<evidence type="ECO:0000313" key="2">
    <source>
        <dbReference type="Proteomes" id="UP000053328"/>
    </source>
</evidence>
<proteinExistence type="predicted"/>
<dbReference type="OrthoDB" id="428260at2759"/>
<dbReference type="STRING" id="91928.A0A0D1ZZG7"/>
<accession>A0A0D1ZZG7</accession>
<dbReference type="HOGENOM" id="CLU_2250192_0_0_1"/>
<gene>
    <name evidence="1" type="ORF">PV08_02379</name>
</gene>
<protein>
    <recommendedName>
        <fullName evidence="3">Beta-lactamase-related domain-containing protein</fullName>
    </recommendedName>
</protein>